<accession>A0A1R3RDM1</accession>
<keyword evidence="3" id="KW-1185">Reference proteome</keyword>
<dbReference type="PANTHER" id="PTHR19879:SF9">
    <property type="entry name" value="TRANSCRIPTION INITIATION FACTOR TFIID SUBUNIT 5"/>
    <property type="match status" value="1"/>
</dbReference>
<evidence type="ECO:0000256" key="1">
    <source>
        <dbReference type="PROSITE-ProRule" id="PRU00221"/>
    </source>
</evidence>
<evidence type="ECO:0000313" key="3">
    <source>
        <dbReference type="Proteomes" id="UP000188318"/>
    </source>
</evidence>
<dbReference type="OrthoDB" id="674604at2759"/>
<dbReference type="PANTHER" id="PTHR19879">
    <property type="entry name" value="TRANSCRIPTION INITIATION FACTOR TFIID"/>
    <property type="match status" value="1"/>
</dbReference>
<dbReference type="SUPFAM" id="SSF82171">
    <property type="entry name" value="DPP6 N-terminal domain-like"/>
    <property type="match status" value="1"/>
</dbReference>
<protein>
    <submittedName>
        <fullName evidence="2">Uncharacterized protein</fullName>
    </submittedName>
</protein>
<dbReference type="OMA" id="GTITIWE"/>
<dbReference type="SMART" id="SM00320">
    <property type="entry name" value="WD40"/>
    <property type="match status" value="3"/>
</dbReference>
<dbReference type="Proteomes" id="UP000188318">
    <property type="component" value="Unassembled WGS sequence"/>
</dbReference>
<proteinExistence type="predicted"/>
<gene>
    <name evidence="2" type="ORF">ASPCADRAFT_54998</name>
</gene>
<dbReference type="InterPro" id="IPR015943">
    <property type="entry name" value="WD40/YVTN_repeat-like_dom_sf"/>
</dbReference>
<dbReference type="AlphaFoldDB" id="A0A1R3RDM1"/>
<feature type="repeat" description="WD" evidence="1">
    <location>
        <begin position="43"/>
        <end position="64"/>
    </location>
</feature>
<dbReference type="Gene3D" id="2.130.10.10">
    <property type="entry name" value="YVTN repeat-like/Quinoprotein amine dehydrogenase"/>
    <property type="match status" value="1"/>
</dbReference>
<dbReference type="VEuPathDB" id="FungiDB:ASPCADRAFT_54998"/>
<dbReference type="EMBL" id="KV907507">
    <property type="protein sequence ID" value="OOF92578.1"/>
    <property type="molecule type" value="Genomic_DNA"/>
</dbReference>
<sequence>MALSHDDLLLAGDISTGTITIWEAATNTPRKLILYQGNGAVRLSFSPSEQILAYSSYDVTVRLWGTRPGLLRGKSEESERPHKYYMKRVVFSPCGPHVASRDQGGSIVMWNTRKGTERYRFRTTVASTRDPEFSPDGRWLVSWASRDNVKAWNT</sequence>
<keyword evidence="1" id="KW-0853">WD repeat</keyword>
<evidence type="ECO:0000313" key="2">
    <source>
        <dbReference type="EMBL" id="OOF92578.1"/>
    </source>
</evidence>
<dbReference type="InterPro" id="IPR001680">
    <property type="entry name" value="WD40_rpt"/>
</dbReference>
<dbReference type="STRING" id="602072.A0A1R3RDM1"/>
<organism evidence="2 3">
    <name type="scientific">Aspergillus carbonarius (strain ITEM 5010)</name>
    <dbReference type="NCBI Taxonomy" id="602072"/>
    <lineage>
        <taxon>Eukaryota</taxon>
        <taxon>Fungi</taxon>
        <taxon>Dikarya</taxon>
        <taxon>Ascomycota</taxon>
        <taxon>Pezizomycotina</taxon>
        <taxon>Eurotiomycetes</taxon>
        <taxon>Eurotiomycetidae</taxon>
        <taxon>Eurotiales</taxon>
        <taxon>Aspergillaceae</taxon>
        <taxon>Aspergillus</taxon>
        <taxon>Aspergillus subgen. Circumdati</taxon>
    </lineage>
</organism>
<reference evidence="3" key="1">
    <citation type="journal article" date="2017" name="Genome Biol.">
        <title>Comparative genomics reveals high biological diversity and specific adaptations in the industrially and medically important fungal genus Aspergillus.</title>
        <authorList>
            <person name="de Vries R.P."/>
            <person name="Riley R."/>
            <person name="Wiebenga A."/>
            <person name="Aguilar-Osorio G."/>
            <person name="Amillis S."/>
            <person name="Uchima C.A."/>
            <person name="Anderluh G."/>
            <person name="Asadollahi M."/>
            <person name="Askin M."/>
            <person name="Barry K."/>
            <person name="Battaglia E."/>
            <person name="Bayram O."/>
            <person name="Benocci T."/>
            <person name="Braus-Stromeyer S.A."/>
            <person name="Caldana C."/>
            <person name="Canovas D."/>
            <person name="Cerqueira G.C."/>
            <person name="Chen F."/>
            <person name="Chen W."/>
            <person name="Choi C."/>
            <person name="Clum A."/>
            <person name="Dos Santos R.A."/>
            <person name="Damasio A.R."/>
            <person name="Diallinas G."/>
            <person name="Emri T."/>
            <person name="Fekete E."/>
            <person name="Flipphi M."/>
            <person name="Freyberg S."/>
            <person name="Gallo A."/>
            <person name="Gournas C."/>
            <person name="Habgood R."/>
            <person name="Hainaut M."/>
            <person name="Harispe M.L."/>
            <person name="Henrissat B."/>
            <person name="Hilden K.S."/>
            <person name="Hope R."/>
            <person name="Hossain A."/>
            <person name="Karabika E."/>
            <person name="Karaffa L."/>
            <person name="Karanyi Z."/>
            <person name="Krasevec N."/>
            <person name="Kuo A."/>
            <person name="Kusch H."/>
            <person name="LaButti K."/>
            <person name="Lagendijk E.L."/>
            <person name="Lapidus A."/>
            <person name="Levasseur A."/>
            <person name="Lindquist E."/>
            <person name="Lipzen A."/>
            <person name="Logrieco A.F."/>
            <person name="MacCabe A."/>
            <person name="Maekelae M.R."/>
            <person name="Malavazi I."/>
            <person name="Melin P."/>
            <person name="Meyer V."/>
            <person name="Mielnichuk N."/>
            <person name="Miskei M."/>
            <person name="Molnar A.P."/>
            <person name="Mule G."/>
            <person name="Ngan C.Y."/>
            <person name="Orejas M."/>
            <person name="Orosz E."/>
            <person name="Ouedraogo J.P."/>
            <person name="Overkamp K.M."/>
            <person name="Park H.-S."/>
            <person name="Perrone G."/>
            <person name="Piumi F."/>
            <person name="Punt P.J."/>
            <person name="Ram A.F."/>
            <person name="Ramon A."/>
            <person name="Rauscher S."/>
            <person name="Record E."/>
            <person name="Riano-Pachon D.M."/>
            <person name="Robert V."/>
            <person name="Roehrig J."/>
            <person name="Ruller R."/>
            <person name="Salamov A."/>
            <person name="Salih N.S."/>
            <person name="Samson R.A."/>
            <person name="Sandor E."/>
            <person name="Sanguinetti M."/>
            <person name="Schuetze T."/>
            <person name="Sepcic K."/>
            <person name="Shelest E."/>
            <person name="Sherlock G."/>
            <person name="Sophianopoulou V."/>
            <person name="Squina F.M."/>
            <person name="Sun H."/>
            <person name="Susca A."/>
            <person name="Todd R.B."/>
            <person name="Tsang A."/>
            <person name="Unkles S.E."/>
            <person name="van de Wiele N."/>
            <person name="van Rossen-Uffink D."/>
            <person name="Oliveira J.V."/>
            <person name="Vesth T.C."/>
            <person name="Visser J."/>
            <person name="Yu J.-H."/>
            <person name="Zhou M."/>
            <person name="Andersen M.R."/>
            <person name="Archer D.B."/>
            <person name="Baker S.E."/>
            <person name="Benoit I."/>
            <person name="Brakhage A.A."/>
            <person name="Braus G.H."/>
            <person name="Fischer R."/>
            <person name="Frisvad J.C."/>
            <person name="Goldman G.H."/>
            <person name="Houbraken J."/>
            <person name="Oakley B."/>
            <person name="Pocsi I."/>
            <person name="Scazzocchio C."/>
            <person name="Seiboth B."/>
            <person name="vanKuyk P.A."/>
            <person name="Wortman J."/>
            <person name="Dyer P.S."/>
            <person name="Grigoriev I.V."/>
        </authorList>
    </citation>
    <scope>NUCLEOTIDE SEQUENCE [LARGE SCALE GENOMIC DNA]</scope>
    <source>
        <strain evidence="3">ITEM 5010</strain>
    </source>
</reference>
<dbReference type="PROSITE" id="PS50082">
    <property type="entry name" value="WD_REPEATS_2"/>
    <property type="match status" value="1"/>
</dbReference>
<name>A0A1R3RDM1_ASPC5</name>